<protein>
    <submittedName>
        <fullName evidence="3">Uncharacterized protein</fullName>
    </submittedName>
</protein>
<dbReference type="AlphaFoldDB" id="A0AAN5CN93"/>
<evidence type="ECO:0000313" key="4">
    <source>
        <dbReference type="Proteomes" id="UP001328107"/>
    </source>
</evidence>
<feature type="chain" id="PRO_5042947169" evidence="2">
    <location>
        <begin position="18"/>
        <end position="133"/>
    </location>
</feature>
<dbReference type="Gene3D" id="1.10.287.1490">
    <property type="match status" value="1"/>
</dbReference>
<proteinExistence type="predicted"/>
<feature type="non-terminal residue" evidence="3">
    <location>
        <position position="1"/>
    </location>
</feature>
<keyword evidence="2" id="KW-0732">Signal</keyword>
<keyword evidence="4" id="KW-1185">Reference proteome</keyword>
<gene>
    <name evidence="3" type="ORF">PMAYCL1PPCAC_17733</name>
</gene>
<evidence type="ECO:0000256" key="1">
    <source>
        <dbReference type="SAM" id="Coils"/>
    </source>
</evidence>
<feature type="coiled-coil region" evidence="1">
    <location>
        <begin position="46"/>
        <end position="98"/>
    </location>
</feature>
<evidence type="ECO:0000256" key="2">
    <source>
        <dbReference type="SAM" id="SignalP"/>
    </source>
</evidence>
<sequence>KLPSLLALLSLVVVVCGVGTTAGTKQSVTANIPGKGEDPKEIQENIDRIQGEIKDLNAKVANLLAALNETNAVPFLRIDELTTQILDQKTKLDKVNENVLQLSTQIDLNDKNITYLQNNVNCFTNSGCGPEKF</sequence>
<comment type="caution">
    <text evidence="3">The sequence shown here is derived from an EMBL/GenBank/DDBJ whole genome shotgun (WGS) entry which is preliminary data.</text>
</comment>
<accession>A0AAN5CN93</accession>
<organism evidence="3 4">
    <name type="scientific">Pristionchus mayeri</name>
    <dbReference type="NCBI Taxonomy" id="1317129"/>
    <lineage>
        <taxon>Eukaryota</taxon>
        <taxon>Metazoa</taxon>
        <taxon>Ecdysozoa</taxon>
        <taxon>Nematoda</taxon>
        <taxon>Chromadorea</taxon>
        <taxon>Rhabditida</taxon>
        <taxon>Rhabditina</taxon>
        <taxon>Diplogasteromorpha</taxon>
        <taxon>Diplogasteroidea</taxon>
        <taxon>Neodiplogasteridae</taxon>
        <taxon>Pristionchus</taxon>
    </lineage>
</organism>
<reference evidence="4" key="1">
    <citation type="submission" date="2022-10" db="EMBL/GenBank/DDBJ databases">
        <title>Genome assembly of Pristionchus species.</title>
        <authorList>
            <person name="Yoshida K."/>
            <person name="Sommer R.J."/>
        </authorList>
    </citation>
    <scope>NUCLEOTIDE SEQUENCE [LARGE SCALE GENOMIC DNA]</scope>
    <source>
        <strain evidence="4">RS5460</strain>
    </source>
</reference>
<evidence type="ECO:0000313" key="3">
    <source>
        <dbReference type="EMBL" id="GMR47538.1"/>
    </source>
</evidence>
<name>A0AAN5CN93_9BILA</name>
<feature type="signal peptide" evidence="2">
    <location>
        <begin position="1"/>
        <end position="17"/>
    </location>
</feature>
<keyword evidence="1" id="KW-0175">Coiled coil</keyword>
<dbReference type="Proteomes" id="UP001328107">
    <property type="component" value="Unassembled WGS sequence"/>
</dbReference>
<dbReference type="EMBL" id="BTRK01000004">
    <property type="protein sequence ID" value="GMR47538.1"/>
    <property type="molecule type" value="Genomic_DNA"/>
</dbReference>